<dbReference type="InterPro" id="IPR028082">
    <property type="entry name" value="Peripla_BP_I"/>
</dbReference>
<evidence type="ECO:0000259" key="5">
    <source>
        <dbReference type="Pfam" id="PF13458"/>
    </source>
</evidence>
<comment type="caution">
    <text evidence="6">The sequence shown here is derived from an EMBL/GenBank/DDBJ whole genome shotgun (WGS) entry which is preliminary data.</text>
</comment>
<evidence type="ECO:0000256" key="3">
    <source>
        <dbReference type="ARBA" id="ARBA00022729"/>
    </source>
</evidence>
<proteinExistence type="inferred from homology"/>
<evidence type="ECO:0000313" key="6">
    <source>
        <dbReference type="EMBL" id="MBJ7602341.1"/>
    </source>
</evidence>
<dbReference type="Pfam" id="PF13458">
    <property type="entry name" value="Peripla_BP_6"/>
    <property type="match status" value="1"/>
</dbReference>
<evidence type="ECO:0000256" key="2">
    <source>
        <dbReference type="ARBA" id="ARBA00022448"/>
    </source>
</evidence>
<evidence type="ECO:0000256" key="1">
    <source>
        <dbReference type="ARBA" id="ARBA00010062"/>
    </source>
</evidence>
<comment type="similarity">
    <text evidence="1">Belongs to the leucine-binding protein family.</text>
</comment>
<organism evidence="6 7">
    <name type="scientific">Candidatus Dormiibacter inghamiae</name>
    <dbReference type="NCBI Taxonomy" id="3127013"/>
    <lineage>
        <taxon>Bacteria</taxon>
        <taxon>Bacillati</taxon>
        <taxon>Candidatus Dormiibacterota</taxon>
        <taxon>Candidatus Dormibacteria</taxon>
        <taxon>Candidatus Dormibacterales</taxon>
        <taxon>Candidatus Dormibacteraceae</taxon>
        <taxon>Candidatus Dormiibacter</taxon>
    </lineage>
</organism>
<dbReference type="Proteomes" id="UP000620075">
    <property type="component" value="Unassembled WGS sequence"/>
</dbReference>
<keyword evidence="4" id="KW-0029">Amino-acid transport</keyword>
<dbReference type="PANTHER" id="PTHR30483:SF6">
    <property type="entry name" value="PERIPLASMIC BINDING PROTEIN OF ABC TRANSPORTER FOR NATURAL AMINO ACIDS"/>
    <property type="match status" value="1"/>
</dbReference>
<reference evidence="6 7" key="1">
    <citation type="submission" date="2020-10" db="EMBL/GenBank/DDBJ databases">
        <title>Ca. Dormibacterota MAGs.</title>
        <authorList>
            <person name="Montgomery K."/>
        </authorList>
    </citation>
    <scope>NUCLEOTIDE SEQUENCE [LARGE SCALE GENOMIC DNA]</scope>
    <source>
        <strain evidence="6">SC8811_S16_3</strain>
    </source>
</reference>
<keyword evidence="3" id="KW-0732">Signal</keyword>
<dbReference type="SUPFAM" id="SSF53822">
    <property type="entry name" value="Periplasmic binding protein-like I"/>
    <property type="match status" value="1"/>
</dbReference>
<dbReference type="AlphaFoldDB" id="A0A934KFB1"/>
<protein>
    <submittedName>
        <fullName evidence="6">ABC transporter substrate-binding protein</fullName>
    </submittedName>
</protein>
<sequence>MRSGIRALVVGAIFFLLAACGGSSGGGQADSGSSYKGKELKLGAILSLTGAGAVYGPSSKNGADLAVEQINKSGGVNGATITLDTQDDASDKAQAAQAAQKLIQQGQVVGLLGPTLSNSAVAVHPLAENLKTPIVAVSTTGIHIVPDCNYPKTDPCKYVFRDSLGEEAAIPANIKALADKTHPKTGALLVAKDDKFSADGGEIVKKAAPANGVQLLGSIEFSKADADLSLPVTKAVQLKPDVIFITSLGGIPAKIMIEARKQGFTGQFLGGNGFNTAVVSKQAGDAGRGAQSASAWFTDNDFKSNKEFVTAYKTKYAQNPDQFAAQGYTGVLIMADAAKRAKLSFSNVSQDRDNLRNALETVKIDSPLGPFQFTKNHDVKQTIWIIQMDGTGGFKLVQKIAS</sequence>
<dbReference type="EMBL" id="JAEKNQ010000019">
    <property type="protein sequence ID" value="MBJ7602341.1"/>
    <property type="molecule type" value="Genomic_DNA"/>
</dbReference>
<dbReference type="PRINTS" id="PR00337">
    <property type="entry name" value="LEUILEVALBP"/>
</dbReference>
<dbReference type="InterPro" id="IPR028081">
    <property type="entry name" value="Leu-bd"/>
</dbReference>
<name>A0A934KFB1_9BACT</name>
<dbReference type="InterPro" id="IPR000709">
    <property type="entry name" value="Leu_Ile_Val-bd"/>
</dbReference>
<evidence type="ECO:0000313" key="7">
    <source>
        <dbReference type="Proteomes" id="UP000620075"/>
    </source>
</evidence>
<dbReference type="CDD" id="cd06348">
    <property type="entry name" value="PBP1_ABC_HAAT-like"/>
    <property type="match status" value="1"/>
</dbReference>
<dbReference type="Gene3D" id="3.40.50.2300">
    <property type="match status" value="2"/>
</dbReference>
<dbReference type="GO" id="GO:0006865">
    <property type="term" value="P:amino acid transport"/>
    <property type="evidence" value="ECO:0007669"/>
    <property type="project" value="UniProtKB-KW"/>
</dbReference>
<keyword evidence="2" id="KW-0813">Transport</keyword>
<dbReference type="InterPro" id="IPR051010">
    <property type="entry name" value="BCAA_transport"/>
</dbReference>
<accession>A0A934KFB1</accession>
<dbReference type="PROSITE" id="PS51257">
    <property type="entry name" value="PROKAR_LIPOPROTEIN"/>
    <property type="match status" value="1"/>
</dbReference>
<evidence type="ECO:0000256" key="4">
    <source>
        <dbReference type="ARBA" id="ARBA00022970"/>
    </source>
</evidence>
<feature type="domain" description="Leucine-binding protein" evidence="5">
    <location>
        <begin position="40"/>
        <end position="390"/>
    </location>
</feature>
<gene>
    <name evidence="6" type="ORF">JF888_03985</name>
</gene>
<dbReference type="PANTHER" id="PTHR30483">
    <property type="entry name" value="LEUCINE-SPECIFIC-BINDING PROTEIN"/>
    <property type="match status" value="1"/>
</dbReference>
<dbReference type="RefSeq" id="WP_338176795.1">
    <property type="nucleotide sequence ID" value="NZ_JAEKNQ010000019.1"/>
</dbReference>